<dbReference type="GeneID" id="9054388"/>
<gene>
    <name evidence="1" type="ORF">Pmar_PMAR024679</name>
</gene>
<dbReference type="SUPFAM" id="SSF49764">
    <property type="entry name" value="HSP20-like chaperones"/>
    <property type="match status" value="1"/>
</dbReference>
<organism evidence="2">
    <name type="scientific">Perkinsus marinus (strain ATCC 50983 / TXsc)</name>
    <dbReference type="NCBI Taxonomy" id="423536"/>
    <lineage>
        <taxon>Eukaryota</taxon>
        <taxon>Sar</taxon>
        <taxon>Alveolata</taxon>
        <taxon>Perkinsozoa</taxon>
        <taxon>Perkinsea</taxon>
        <taxon>Perkinsida</taxon>
        <taxon>Perkinsidae</taxon>
        <taxon>Perkinsus</taxon>
    </lineage>
</organism>
<sequence>MLREEVVADRGPEIDFKIRQIASNLHHQADNLVRLLDRDYALGHYARVTPAVQWAQNSTHVFINIKYSHRWNSPVIALQAMCLGWWTQSSVGRMSVTLEKAEGNFRWRQLVFEPKKQISLGSVGPWLDLAERYAEEVSTLPYHDGYQKSKPTQSSKVNPKVYSCVYAQVERRSLGRIGSVGVVLDCVYDGVDNSVEEGELQTVV</sequence>
<evidence type="ECO:0000313" key="2">
    <source>
        <dbReference type="Proteomes" id="UP000007800"/>
    </source>
</evidence>
<name>C5M1B8_PERM5</name>
<protein>
    <submittedName>
        <fullName evidence="1">Uncharacterized protein</fullName>
    </submittedName>
</protein>
<dbReference type="OrthoDB" id="1564555at2759"/>
<accession>C5M1B8</accession>
<dbReference type="AlphaFoldDB" id="C5M1B8"/>
<reference evidence="1 2" key="1">
    <citation type="submission" date="2008-07" db="EMBL/GenBank/DDBJ databases">
        <authorList>
            <person name="El-Sayed N."/>
            <person name="Caler E."/>
            <person name="Inman J."/>
            <person name="Amedeo P."/>
            <person name="Hass B."/>
            <person name="Wortman J."/>
        </authorList>
    </citation>
    <scope>NUCLEOTIDE SEQUENCE [LARGE SCALE GENOMIC DNA]</scope>
    <source>
        <strain evidence="2">ATCC 50983 / TXsc</strain>
    </source>
</reference>
<dbReference type="InParanoid" id="C5M1B8"/>
<keyword evidence="2" id="KW-1185">Reference proteome</keyword>
<evidence type="ECO:0000313" key="1">
    <source>
        <dbReference type="EMBL" id="EEQ97240.1"/>
    </source>
</evidence>
<dbReference type="EMBL" id="GG687290">
    <property type="protein sequence ID" value="EEQ97240.1"/>
    <property type="molecule type" value="Genomic_DNA"/>
</dbReference>
<dbReference type="RefSeq" id="XP_002764523.1">
    <property type="nucleotide sequence ID" value="XM_002764477.1"/>
</dbReference>
<proteinExistence type="predicted"/>
<dbReference type="Proteomes" id="UP000007800">
    <property type="component" value="Unassembled WGS sequence"/>
</dbReference>
<dbReference type="InterPro" id="IPR008978">
    <property type="entry name" value="HSP20-like_chaperone"/>
</dbReference>